<dbReference type="RefSeq" id="WP_137637282.1">
    <property type="nucleotide sequence ID" value="NZ_BJDN01000006.1"/>
</dbReference>
<organism evidence="4 5">
    <name type="scientific">Loigolactobacillus binensis</name>
    <dbReference type="NCBI Taxonomy" id="2559922"/>
    <lineage>
        <taxon>Bacteria</taxon>
        <taxon>Bacillati</taxon>
        <taxon>Bacillota</taxon>
        <taxon>Bacilli</taxon>
        <taxon>Lactobacillales</taxon>
        <taxon>Lactobacillaceae</taxon>
        <taxon>Loigolactobacillus</taxon>
    </lineage>
</organism>
<dbReference type="PANTHER" id="PTHR43479">
    <property type="entry name" value="ACREF/ENVCD OPERON REPRESSOR-RELATED"/>
    <property type="match status" value="1"/>
</dbReference>
<dbReference type="PANTHER" id="PTHR43479:SF7">
    <property type="entry name" value="TETR-FAMILY TRANSCRIPTIONAL REGULATOR"/>
    <property type="match status" value="1"/>
</dbReference>
<reference evidence="5" key="1">
    <citation type="journal article" date="2019" name="Int. J. Syst. Evol. Microbiol.">
        <title>The Global Catalogue of Microorganisms (GCM) 10K type strain sequencing project: providing services to taxonomists for standard genome sequencing and annotation.</title>
        <authorList>
            <consortium name="The Broad Institute Genomics Platform"/>
            <consortium name="The Broad Institute Genome Sequencing Center for Infectious Disease"/>
            <person name="Wu L."/>
            <person name="Ma J."/>
        </authorList>
    </citation>
    <scope>NUCLEOTIDE SEQUENCE [LARGE SCALE GENOMIC DNA]</scope>
    <source>
        <strain evidence="5">CCM 8925</strain>
    </source>
</reference>
<name>A0ABW3ECH8_9LACO</name>
<evidence type="ECO:0000313" key="5">
    <source>
        <dbReference type="Proteomes" id="UP001597104"/>
    </source>
</evidence>
<dbReference type="InterPro" id="IPR009057">
    <property type="entry name" value="Homeodomain-like_sf"/>
</dbReference>
<feature type="domain" description="HTH tetR-type" evidence="3">
    <location>
        <begin position="10"/>
        <end position="70"/>
    </location>
</feature>
<dbReference type="InterPro" id="IPR050624">
    <property type="entry name" value="HTH-type_Tx_Regulator"/>
</dbReference>
<feature type="DNA-binding region" description="H-T-H motif" evidence="2">
    <location>
        <begin position="33"/>
        <end position="52"/>
    </location>
</feature>
<dbReference type="Gene3D" id="1.10.357.10">
    <property type="entry name" value="Tetracycline Repressor, domain 2"/>
    <property type="match status" value="1"/>
</dbReference>
<protein>
    <submittedName>
        <fullName evidence="4">TetR/AcrR family transcriptional regulator</fullName>
    </submittedName>
</protein>
<dbReference type="EMBL" id="JBHTIO010000032">
    <property type="protein sequence ID" value="MFD0897426.1"/>
    <property type="molecule type" value="Genomic_DNA"/>
</dbReference>
<gene>
    <name evidence="4" type="ORF">ACFQZ7_06700</name>
</gene>
<keyword evidence="5" id="KW-1185">Reference proteome</keyword>
<dbReference type="Pfam" id="PF14278">
    <property type="entry name" value="TetR_C_8"/>
    <property type="match status" value="1"/>
</dbReference>
<proteinExistence type="predicted"/>
<comment type="caution">
    <text evidence="4">The sequence shown here is derived from an EMBL/GenBank/DDBJ whole genome shotgun (WGS) entry which is preliminary data.</text>
</comment>
<dbReference type="Proteomes" id="UP001597104">
    <property type="component" value="Unassembled WGS sequence"/>
</dbReference>
<keyword evidence="1 2" id="KW-0238">DNA-binding</keyword>
<evidence type="ECO:0000256" key="1">
    <source>
        <dbReference type="ARBA" id="ARBA00023125"/>
    </source>
</evidence>
<dbReference type="InterPro" id="IPR001647">
    <property type="entry name" value="HTH_TetR"/>
</dbReference>
<dbReference type="InterPro" id="IPR039532">
    <property type="entry name" value="TetR_C_Firmicutes"/>
</dbReference>
<dbReference type="SUPFAM" id="SSF46689">
    <property type="entry name" value="Homeodomain-like"/>
    <property type="match status" value="1"/>
</dbReference>
<dbReference type="PROSITE" id="PS50977">
    <property type="entry name" value="HTH_TETR_2"/>
    <property type="match status" value="1"/>
</dbReference>
<evidence type="ECO:0000313" key="4">
    <source>
        <dbReference type="EMBL" id="MFD0897426.1"/>
    </source>
</evidence>
<accession>A0ABW3ECH8</accession>
<evidence type="ECO:0000256" key="2">
    <source>
        <dbReference type="PROSITE-ProRule" id="PRU00335"/>
    </source>
</evidence>
<evidence type="ECO:0000259" key="3">
    <source>
        <dbReference type="PROSITE" id="PS50977"/>
    </source>
</evidence>
<sequence>MVVKADRRVVKTKQIIRKAFADLLVTKPIDEITITDIANGANINRKTFYNHYSGVYQLLDEIEQEIVTAFAADLAEFDFDQYLTNPTVIFKKIQAIVDQNYGFYKNLFARSGDTNLLSKIATVLSAKAVSFFENKQPNDHAKIRVIADYTIFGMMAVYQGWFNSDYQLNIDELDQLLNQILVNGIQRIIAEK</sequence>